<gene>
    <name evidence="3" type="ORF">V473_20335</name>
</gene>
<sequence length="254" mass="27081">MTAHFYAADGDAFVPTELAASPWERGKQNGVALGGLLTHLIEQAPAPATMSTARLTIDILSAADLAPTIGRTRIVREGRRIQMVEAELLIARRVVARATALRVRKADTPVIAVPGDYPPPETVPPSDFMGDKAFGGSMETRLIQGGLRVPGPGVLWVKFGHEHVRGVALSPLVRTAILGDFGGGLGSELDGETWTYANLDIAVHLVREPVGEWLLIDARTASAGQGVARSDMILADRDGPFAQAHQTLFVAPRE</sequence>
<protein>
    <submittedName>
        <fullName evidence="3">Acyl-CoA thioesterase</fullName>
    </submittedName>
</protein>
<dbReference type="Gene3D" id="2.40.160.210">
    <property type="entry name" value="Acyl-CoA thioesterase, double hotdog domain"/>
    <property type="match status" value="1"/>
</dbReference>
<evidence type="ECO:0000313" key="4">
    <source>
        <dbReference type="Proteomes" id="UP000052232"/>
    </source>
</evidence>
<comment type="caution">
    <text evidence="3">The sequence shown here is derived from an EMBL/GenBank/DDBJ whole genome shotgun (WGS) entry which is preliminary data.</text>
</comment>
<dbReference type="STRING" id="1420583.V473_20335"/>
<dbReference type="RefSeq" id="WP_066608515.1">
    <property type="nucleotide sequence ID" value="NZ_KQ130436.1"/>
</dbReference>
<dbReference type="InterPro" id="IPR049449">
    <property type="entry name" value="TesB_ACOT8-like_N"/>
</dbReference>
<dbReference type="InterPro" id="IPR029069">
    <property type="entry name" value="HotDog_dom_sf"/>
</dbReference>
<dbReference type="InterPro" id="IPR042171">
    <property type="entry name" value="Acyl-CoA_hotdog"/>
</dbReference>
<dbReference type="Pfam" id="PF13622">
    <property type="entry name" value="4HBT_3"/>
    <property type="match status" value="1"/>
</dbReference>
<dbReference type="EMBL" id="JACT01000005">
    <property type="protein sequence ID" value="KMS53301.1"/>
    <property type="molecule type" value="Genomic_DNA"/>
</dbReference>
<dbReference type="Proteomes" id="UP000052232">
    <property type="component" value="Unassembled WGS sequence"/>
</dbReference>
<reference evidence="3 4" key="1">
    <citation type="journal article" date="2015" name="G3 (Bethesda)">
        <title>Insights into Ongoing Evolution of the Hexachlorocyclohexane Catabolic Pathway from Comparative Genomics of Ten Sphingomonadaceae Strains.</title>
        <authorList>
            <person name="Pearce S.L."/>
            <person name="Oakeshott J.G."/>
            <person name="Pandey G."/>
        </authorList>
    </citation>
    <scope>NUCLEOTIDE SEQUENCE [LARGE SCALE GENOMIC DNA]</scope>
    <source>
        <strain evidence="3 4">LL01</strain>
    </source>
</reference>
<feature type="domain" description="Acyl-CoA thioesterase-like C-terminal" evidence="2">
    <location>
        <begin position="120"/>
        <end position="250"/>
    </location>
</feature>
<evidence type="ECO:0000313" key="3">
    <source>
        <dbReference type="EMBL" id="KMS53301.1"/>
    </source>
</evidence>
<accession>A0A0J7XMV9</accession>
<keyword evidence="4" id="KW-1185">Reference proteome</keyword>
<dbReference type="Pfam" id="PF20789">
    <property type="entry name" value="4HBT_3C"/>
    <property type="match status" value="1"/>
</dbReference>
<evidence type="ECO:0000259" key="1">
    <source>
        <dbReference type="Pfam" id="PF13622"/>
    </source>
</evidence>
<feature type="domain" description="Acyl-CoA thioesterase-like N-terminal HotDog" evidence="1">
    <location>
        <begin position="20"/>
        <end position="102"/>
    </location>
</feature>
<organism evidence="3 4">
    <name type="scientific">Sphingobium cupriresistens LL01</name>
    <dbReference type="NCBI Taxonomy" id="1420583"/>
    <lineage>
        <taxon>Bacteria</taxon>
        <taxon>Pseudomonadati</taxon>
        <taxon>Pseudomonadota</taxon>
        <taxon>Alphaproteobacteria</taxon>
        <taxon>Sphingomonadales</taxon>
        <taxon>Sphingomonadaceae</taxon>
        <taxon>Sphingobium</taxon>
    </lineage>
</organism>
<evidence type="ECO:0000259" key="2">
    <source>
        <dbReference type="Pfam" id="PF20789"/>
    </source>
</evidence>
<dbReference type="SUPFAM" id="SSF54637">
    <property type="entry name" value="Thioesterase/thiol ester dehydrase-isomerase"/>
    <property type="match status" value="2"/>
</dbReference>
<proteinExistence type="predicted"/>
<name>A0A0J7XMV9_9SPHN</name>
<dbReference type="AlphaFoldDB" id="A0A0J7XMV9"/>
<dbReference type="InterPro" id="IPR049450">
    <property type="entry name" value="ACOT8-like_C"/>
</dbReference>
<dbReference type="PATRIC" id="fig|1420583.3.peg.3876"/>